<evidence type="ECO:0000256" key="4">
    <source>
        <dbReference type="ARBA" id="ARBA00023172"/>
    </source>
</evidence>
<dbReference type="InterPro" id="IPR046668">
    <property type="entry name" value="DUF6538"/>
</dbReference>
<dbReference type="EMBL" id="JBHUHX010000010">
    <property type="protein sequence ID" value="MFD2111308.1"/>
    <property type="molecule type" value="Genomic_DNA"/>
</dbReference>
<dbReference type="SUPFAM" id="SSF56349">
    <property type="entry name" value="DNA breaking-rejoining enzymes"/>
    <property type="match status" value="1"/>
</dbReference>
<keyword evidence="9" id="KW-1185">Reference proteome</keyword>
<evidence type="ECO:0000256" key="3">
    <source>
        <dbReference type="ARBA" id="ARBA00023125"/>
    </source>
</evidence>
<dbReference type="Gene3D" id="1.10.443.10">
    <property type="entry name" value="Intergrase catalytic core"/>
    <property type="match status" value="1"/>
</dbReference>
<dbReference type="InterPro" id="IPR002104">
    <property type="entry name" value="Integrase_catalytic"/>
</dbReference>
<keyword evidence="3 5" id="KW-0238">DNA-binding</keyword>
<dbReference type="InterPro" id="IPR010998">
    <property type="entry name" value="Integrase_recombinase_N"/>
</dbReference>
<evidence type="ECO:0000259" key="7">
    <source>
        <dbReference type="PROSITE" id="PS51900"/>
    </source>
</evidence>
<dbReference type="RefSeq" id="WP_386024384.1">
    <property type="nucleotide sequence ID" value="NZ_JBHUHX010000010.1"/>
</dbReference>
<evidence type="ECO:0000313" key="9">
    <source>
        <dbReference type="Proteomes" id="UP001597337"/>
    </source>
</evidence>
<comment type="caution">
    <text evidence="8">The sequence shown here is derived from an EMBL/GenBank/DDBJ whole genome shotgun (WGS) entry which is preliminary data.</text>
</comment>
<dbReference type="InterPro" id="IPR004107">
    <property type="entry name" value="Integrase_SAM-like_N"/>
</dbReference>
<comment type="similarity">
    <text evidence="1">Belongs to the 'phage' integrase family.</text>
</comment>
<evidence type="ECO:0000259" key="6">
    <source>
        <dbReference type="PROSITE" id="PS51898"/>
    </source>
</evidence>
<dbReference type="InterPro" id="IPR013762">
    <property type="entry name" value="Integrase-like_cat_sf"/>
</dbReference>
<feature type="domain" description="Core-binding (CB)" evidence="7">
    <location>
        <begin position="138"/>
        <end position="218"/>
    </location>
</feature>
<keyword evidence="4" id="KW-0233">DNA recombination</keyword>
<feature type="domain" description="Tyr recombinase" evidence="6">
    <location>
        <begin position="247"/>
        <end position="428"/>
    </location>
</feature>
<evidence type="ECO:0000256" key="2">
    <source>
        <dbReference type="ARBA" id="ARBA00022908"/>
    </source>
</evidence>
<dbReference type="InterPro" id="IPR044068">
    <property type="entry name" value="CB"/>
</dbReference>
<dbReference type="Pfam" id="PF00589">
    <property type="entry name" value="Phage_integrase"/>
    <property type="match status" value="1"/>
</dbReference>
<dbReference type="Pfam" id="PF20172">
    <property type="entry name" value="DUF6538"/>
    <property type="match status" value="1"/>
</dbReference>
<evidence type="ECO:0000313" key="8">
    <source>
        <dbReference type="EMBL" id="MFD2111308.1"/>
    </source>
</evidence>
<protein>
    <submittedName>
        <fullName evidence="8">Tyrosine-type recombinase/integrase</fullName>
    </submittedName>
</protein>
<sequence>MYLEKRRRKWYALQEIPPNLREAMGGKKRLVVSLKTEDEQEAKRRAALCEVRWHRELAKAKNSNIDPLEQEREYWRQAFDACSSDFEREILSSILQDKLDNQLERAARQQGYTGNDLSDLPEADEAIRTYKIATGKITKTDSYIDDWLATKDNIQPKTERMYRSDLERLARKFAYLQDINKADVTSWIAKDLLQQEGMNRKTLDRLLPAYRGYWKYLQDIGKVPDDVEPFTKLSVQQNGSKSVRPRDKRKDYTPDEVFQLLEAASPKDTPLADLIRLGMWTGARISELCGLKVEQVHLDAPFPFFRIEDSKTAAGIRTVPVHPELKETLERLTKSSDDGYVLSGLTPDKYGDRSNAIGKRFGRLKKKLGFTSQHGFHSFRHTVITRLLNADVQQSVVASIVGHDSADSVTLGVYHKGFNLERQTHAIMALDYPRPSTSS</sequence>
<dbReference type="PROSITE" id="PS51900">
    <property type="entry name" value="CB"/>
    <property type="match status" value="1"/>
</dbReference>
<dbReference type="InterPro" id="IPR050090">
    <property type="entry name" value="Tyrosine_recombinase_XerCD"/>
</dbReference>
<dbReference type="PANTHER" id="PTHR30349">
    <property type="entry name" value="PHAGE INTEGRASE-RELATED"/>
    <property type="match status" value="1"/>
</dbReference>
<evidence type="ECO:0000256" key="1">
    <source>
        <dbReference type="ARBA" id="ARBA00008857"/>
    </source>
</evidence>
<dbReference type="Gene3D" id="1.10.150.130">
    <property type="match status" value="1"/>
</dbReference>
<dbReference type="InterPro" id="IPR011010">
    <property type="entry name" value="DNA_brk_join_enz"/>
</dbReference>
<reference evidence="9" key="1">
    <citation type="journal article" date="2019" name="Int. J. Syst. Evol. Microbiol.">
        <title>The Global Catalogue of Microorganisms (GCM) 10K type strain sequencing project: providing services to taxonomists for standard genome sequencing and annotation.</title>
        <authorList>
            <consortium name="The Broad Institute Genomics Platform"/>
            <consortium name="The Broad Institute Genome Sequencing Center for Infectious Disease"/>
            <person name="Wu L."/>
            <person name="Ma J."/>
        </authorList>
    </citation>
    <scope>NUCLEOTIDE SEQUENCE [LARGE SCALE GENOMIC DNA]</scope>
    <source>
        <strain evidence="9">KACC 12597</strain>
    </source>
</reference>
<accession>A0ABW4Y8I0</accession>
<evidence type="ECO:0000256" key="5">
    <source>
        <dbReference type="PROSITE-ProRule" id="PRU01248"/>
    </source>
</evidence>
<dbReference type="Pfam" id="PF02899">
    <property type="entry name" value="Phage_int_SAM_1"/>
    <property type="match status" value="1"/>
</dbReference>
<dbReference type="PROSITE" id="PS51898">
    <property type="entry name" value="TYR_RECOMBINASE"/>
    <property type="match status" value="1"/>
</dbReference>
<dbReference type="Proteomes" id="UP001597337">
    <property type="component" value="Unassembled WGS sequence"/>
</dbReference>
<dbReference type="PANTHER" id="PTHR30349:SF41">
    <property type="entry name" value="INTEGRASE_RECOMBINASE PROTEIN MJ0367-RELATED"/>
    <property type="match status" value="1"/>
</dbReference>
<gene>
    <name evidence="8" type="ORF">ACFSJC_05585</name>
</gene>
<organism evidence="8 9">
    <name type="scientific">Thiorhodococcus fuscus</name>
    <dbReference type="NCBI Taxonomy" id="527200"/>
    <lineage>
        <taxon>Bacteria</taxon>
        <taxon>Pseudomonadati</taxon>
        <taxon>Pseudomonadota</taxon>
        <taxon>Gammaproteobacteria</taxon>
        <taxon>Chromatiales</taxon>
        <taxon>Chromatiaceae</taxon>
        <taxon>Thiorhodococcus</taxon>
    </lineage>
</organism>
<keyword evidence="2" id="KW-0229">DNA integration</keyword>
<name>A0ABW4Y8I0_9GAMM</name>
<proteinExistence type="inferred from homology"/>